<name>A0A2U9CMD5_SCOMX</name>
<evidence type="ECO:0000256" key="1">
    <source>
        <dbReference type="SAM" id="MobiDB-lite"/>
    </source>
</evidence>
<keyword evidence="3" id="KW-1185">Reference proteome</keyword>
<feature type="region of interest" description="Disordered" evidence="1">
    <location>
        <begin position="57"/>
        <end position="101"/>
    </location>
</feature>
<dbReference type="Proteomes" id="UP000246464">
    <property type="component" value="Chromosome 17"/>
</dbReference>
<gene>
    <name evidence="2" type="ORF">SMAX5B_007642</name>
</gene>
<dbReference type="AlphaFoldDB" id="A0A2U9CMD5"/>
<dbReference type="EMBL" id="CP026259">
    <property type="protein sequence ID" value="AWP16999.1"/>
    <property type="molecule type" value="Genomic_DNA"/>
</dbReference>
<accession>A0A2U9CMD5</accession>
<reference evidence="2 3" key="1">
    <citation type="submission" date="2017-12" db="EMBL/GenBank/DDBJ databases">
        <title>Integrating genomic resources of turbot (Scophthalmus maximus) in depth evaluation of genetic and physical mapping variation across individuals.</title>
        <authorList>
            <person name="Martinez P."/>
        </authorList>
    </citation>
    <scope>NUCLEOTIDE SEQUENCE [LARGE SCALE GENOMIC DNA]</scope>
</reference>
<organism evidence="2 3">
    <name type="scientific">Scophthalmus maximus</name>
    <name type="common">Turbot</name>
    <name type="synonym">Psetta maxima</name>
    <dbReference type="NCBI Taxonomy" id="52904"/>
    <lineage>
        <taxon>Eukaryota</taxon>
        <taxon>Metazoa</taxon>
        <taxon>Chordata</taxon>
        <taxon>Craniata</taxon>
        <taxon>Vertebrata</taxon>
        <taxon>Euteleostomi</taxon>
        <taxon>Actinopterygii</taxon>
        <taxon>Neopterygii</taxon>
        <taxon>Teleostei</taxon>
        <taxon>Neoteleostei</taxon>
        <taxon>Acanthomorphata</taxon>
        <taxon>Carangaria</taxon>
        <taxon>Pleuronectiformes</taxon>
        <taxon>Pleuronectoidei</taxon>
        <taxon>Scophthalmidae</taxon>
        <taxon>Scophthalmus</taxon>
    </lineage>
</organism>
<feature type="compositionally biased region" description="Polar residues" evidence="1">
    <location>
        <begin position="11"/>
        <end position="25"/>
    </location>
</feature>
<feature type="region of interest" description="Disordered" evidence="1">
    <location>
        <begin position="1"/>
        <end position="44"/>
    </location>
</feature>
<protein>
    <submittedName>
        <fullName evidence="2">Uncharacterized protein</fullName>
    </submittedName>
</protein>
<evidence type="ECO:0000313" key="2">
    <source>
        <dbReference type="EMBL" id="AWP16999.1"/>
    </source>
</evidence>
<evidence type="ECO:0000313" key="3">
    <source>
        <dbReference type="Proteomes" id="UP000246464"/>
    </source>
</evidence>
<proteinExistence type="predicted"/>
<sequence>MATAKQEDDGNSNSHDSTPLPQTVSGEGRRLGGTPAPLSKSRTSGLYVELTSSGFSGNIAASVGSHLPRQSSEYPPPPPRRRQQVAGRSDRTLSGLALAAN</sequence>